<proteinExistence type="predicted"/>
<dbReference type="HOGENOM" id="CLU_836756_0_0_1"/>
<dbReference type="OrthoDB" id="2783256at2759"/>
<evidence type="ECO:0000256" key="1">
    <source>
        <dbReference type="SAM" id="MobiDB-lite"/>
    </source>
</evidence>
<evidence type="ECO:0000313" key="4">
    <source>
        <dbReference type="Proteomes" id="UP000027195"/>
    </source>
</evidence>
<sequence>MSSKPLPFLPYPPSASSDSSDGHSSGTSSHPDLAHLHLRDFIPKDHHHRHPHHHHHHRANSARLPPGIALAAPPSSSGSSSSHRSQRSHGLPIKVVPLDLLPPSHPAYQRAHLPHVQQFQFPIIPPARSNTISHAPATAPAHRVGFASTLESAAATIFEKFQPRRRRASQPSFTISPRLRRGNLEWTCNLASTMPIVHGASERATTAPGSLTIEVVGYPWRIPVRPSARSQRDYVTVGEVLKSVYRFFAEEVTPAEWKAFFSDRELQEARKWKAMREGDRPRSAQPRRVDTLGEYQLFTGLDYSKPGCVKLHLMSSRTGASKRSRSQSMIAS</sequence>
<protein>
    <recommendedName>
        <fullName evidence="2">DUF6699 domain-containing protein</fullName>
    </recommendedName>
</protein>
<dbReference type="Proteomes" id="UP000027195">
    <property type="component" value="Unassembled WGS sequence"/>
</dbReference>
<evidence type="ECO:0000259" key="2">
    <source>
        <dbReference type="Pfam" id="PF20415"/>
    </source>
</evidence>
<dbReference type="Pfam" id="PF20415">
    <property type="entry name" value="DUF6699"/>
    <property type="match status" value="1"/>
</dbReference>
<gene>
    <name evidence="3" type="ORF">BOTBODRAFT_51001</name>
</gene>
<feature type="region of interest" description="Disordered" evidence="1">
    <location>
        <begin position="45"/>
        <end position="89"/>
    </location>
</feature>
<dbReference type="AlphaFoldDB" id="A0A067N1Z2"/>
<feature type="compositionally biased region" description="Basic residues" evidence="1">
    <location>
        <begin position="45"/>
        <end position="60"/>
    </location>
</feature>
<feature type="domain" description="DUF6699" evidence="2">
    <location>
        <begin position="200"/>
        <end position="305"/>
    </location>
</feature>
<feature type="compositionally biased region" description="Low complexity" evidence="1">
    <location>
        <begin position="14"/>
        <end position="30"/>
    </location>
</feature>
<reference evidence="4" key="1">
    <citation type="journal article" date="2014" name="Proc. Natl. Acad. Sci. U.S.A.">
        <title>Extensive sampling of basidiomycete genomes demonstrates inadequacy of the white-rot/brown-rot paradigm for wood decay fungi.</title>
        <authorList>
            <person name="Riley R."/>
            <person name="Salamov A.A."/>
            <person name="Brown D.W."/>
            <person name="Nagy L.G."/>
            <person name="Floudas D."/>
            <person name="Held B.W."/>
            <person name="Levasseur A."/>
            <person name="Lombard V."/>
            <person name="Morin E."/>
            <person name="Otillar R."/>
            <person name="Lindquist E.A."/>
            <person name="Sun H."/>
            <person name="LaButti K.M."/>
            <person name="Schmutz J."/>
            <person name="Jabbour D."/>
            <person name="Luo H."/>
            <person name="Baker S.E."/>
            <person name="Pisabarro A.G."/>
            <person name="Walton J.D."/>
            <person name="Blanchette R.A."/>
            <person name="Henrissat B."/>
            <person name="Martin F."/>
            <person name="Cullen D."/>
            <person name="Hibbett D.S."/>
            <person name="Grigoriev I.V."/>
        </authorList>
    </citation>
    <scope>NUCLEOTIDE SEQUENCE [LARGE SCALE GENOMIC DNA]</scope>
    <source>
        <strain evidence="4">FD-172 SS1</strain>
    </source>
</reference>
<organism evidence="3 4">
    <name type="scientific">Botryobasidium botryosum (strain FD-172 SS1)</name>
    <dbReference type="NCBI Taxonomy" id="930990"/>
    <lineage>
        <taxon>Eukaryota</taxon>
        <taxon>Fungi</taxon>
        <taxon>Dikarya</taxon>
        <taxon>Basidiomycota</taxon>
        <taxon>Agaricomycotina</taxon>
        <taxon>Agaricomycetes</taxon>
        <taxon>Cantharellales</taxon>
        <taxon>Botryobasidiaceae</taxon>
        <taxon>Botryobasidium</taxon>
    </lineage>
</organism>
<feature type="region of interest" description="Disordered" evidence="1">
    <location>
        <begin position="1"/>
        <end position="32"/>
    </location>
</feature>
<name>A0A067N1Z2_BOTB1</name>
<accession>A0A067N1Z2</accession>
<dbReference type="InterPro" id="IPR046522">
    <property type="entry name" value="DUF6699"/>
</dbReference>
<evidence type="ECO:0000313" key="3">
    <source>
        <dbReference type="EMBL" id="KDQ20975.1"/>
    </source>
</evidence>
<dbReference type="EMBL" id="KL198017">
    <property type="protein sequence ID" value="KDQ20975.1"/>
    <property type="molecule type" value="Genomic_DNA"/>
</dbReference>
<keyword evidence="4" id="KW-1185">Reference proteome</keyword>
<dbReference type="InParanoid" id="A0A067N1Z2"/>